<dbReference type="OrthoDB" id="9767116at2"/>
<dbReference type="Proteomes" id="UP000177791">
    <property type="component" value="Unassembled WGS sequence"/>
</dbReference>
<protein>
    <submittedName>
        <fullName evidence="2">Uncharacterized protein</fullName>
    </submittedName>
</protein>
<dbReference type="AlphaFoldDB" id="A0A1G1SZ05"/>
<feature type="signal peptide" evidence="1">
    <location>
        <begin position="1"/>
        <end position="25"/>
    </location>
</feature>
<reference evidence="2 3" key="1">
    <citation type="submission" date="2016-08" db="EMBL/GenBank/DDBJ databases">
        <title>Hymenobacter coccineus sp. nov., Hymenobacter lapidarius sp. nov. and Hymenobacter glacialis sp. nov., isolated from Antarctic soil.</title>
        <authorList>
            <person name="Sedlacek I."/>
            <person name="Kralova S."/>
            <person name="Kyrova K."/>
            <person name="Maslanova I."/>
            <person name="Stankova E."/>
            <person name="Vrbovska V."/>
            <person name="Nemec M."/>
            <person name="Bartak M."/>
            <person name="Svec P."/>
            <person name="Busse H.-J."/>
            <person name="Pantucek R."/>
        </authorList>
    </citation>
    <scope>NUCLEOTIDE SEQUENCE [LARGE SCALE GENOMIC DNA]</scope>
    <source>
        <strain evidence="2 3">CCM 8648</strain>
    </source>
</reference>
<evidence type="ECO:0000256" key="1">
    <source>
        <dbReference type="SAM" id="SignalP"/>
    </source>
</evidence>
<evidence type="ECO:0000313" key="3">
    <source>
        <dbReference type="Proteomes" id="UP000177791"/>
    </source>
</evidence>
<feature type="chain" id="PRO_5009578633" evidence="1">
    <location>
        <begin position="26"/>
        <end position="70"/>
    </location>
</feature>
<evidence type="ECO:0000313" key="2">
    <source>
        <dbReference type="EMBL" id="OGX83841.1"/>
    </source>
</evidence>
<dbReference type="STRING" id="1908236.BEN48_03505"/>
<keyword evidence="3" id="KW-1185">Reference proteome</keyword>
<sequence>MLARHRFLLLFLTLLATSSCSKKTAQEQATEMVQTDNEEIDPYSNLVFAFDEAVVANAQLNRRDTTQYMR</sequence>
<accession>A0A1G1SZ05</accession>
<dbReference type="RefSeq" id="WP_070735298.1">
    <property type="nucleotide sequence ID" value="NZ_MDZC01000079.1"/>
</dbReference>
<dbReference type="EMBL" id="MDZC01000079">
    <property type="protein sequence ID" value="OGX83841.1"/>
    <property type="molecule type" value="Genomic_DNA"/>
</dbReference>
<organism evidence="2 3">
    <name type="scientific">Hymenobacter glacialis</name>
    <dbReference type="NCBI Taxonomy" id="1908236"/>
    <lineage>
        <taxon>Bacteria</taxon>
        <taxon>Pseudomonadati</taxon>
        <taxon>Bacteroidota</taxon>
        <taxon>Cytophagia</taxon>
        <taxon>Cytophagales</taxon>
        <taxon>Hymenobacteraceae</taxon>
        <taxon>Hymenobacter</taxon>
    </lineage>
</organism>
<gene>
    <name evidence="2" type="ORF">BEN48_03505</name>
</gene>
<comment type="caution">
    <text evidence="2">The sequence shown here is derived from an EMBL/GenBank/DDBJ whole genome shotgun (WGS) entry which is preliminary data.</text>
</comment>
<keyword evidence="1" id="KW-0732">Signal</keyword>
<proteinExistence type="predicted"/>
<dbReference type="PROSITE" id="PS51257">
    <property type="entry name" value="PROKAR_LIPOPROTEIN"/>
    <property type="match status" value="1"/>
</dbReference>
<name>A0A1G1SZ05_9BACT</name>